<accession>A0A5K3FQP8</accession>
<feature type="compositionally biased region" description="Basic residues" evidence="1">
    <location>
        <begin position="17"/>
        <end position="45"/>
    </location>
</feature>
<protein>
    <submittedName>
        <fullName evidence="2">Uncharacterized protein</fullName>
    </submittedName>
</protein>
<feature type="region of interest" description="Disordered" evidence="1">
    <location>
        <begin position="1"/>
        <end position="104"/>
    </location>
</feature>
<dbReference type="AlphaFoldDB" id="A0A5K3FQP8"/>
<dbReference type="WBParaSite" id="MCU_010699-RA">
    <property type="protein sequence ID" value="MCU_010699-RA"/>
    <property type="gene ID" value="MCU_010699"/>
</dbReference>
<organism evidence="2">
    <name type="scientific">Mesocestoides corti</name>
    <name type="common">Flatworm</name>
    <dbReference type="NCBI Taxonomy" id="53468"/>
    <lineage>
        <taxon>Eukaryota</taxon>
        <taxon>Metazoa</taxon>
        <taxon>Spiralia</taxon>
        <taxon>Lophotrochozoa</taxon>
        <taxon>Platyhelminthes</taxon>
        <taxon>Cestoda</taxon>
        <taxon>Eucestoda</taxon>
        <taxon>Cyclophyllidea</taxon>
        <taxon>Mesocestoididae</taxon>
        <taxon>Mesocestoides</taxon>
    </lineage>
</organism>
<feature type="compositionally biased region" description="Low complexity" evidence="1">
    <location>
        <begin position="56"/>
        <end position="66"/>
    </location>
</feature>
<feature type="compositionally biased region" description="Pro residues" evidence="1">
    <location>
        <begin position="91"/>
        <end position="102"/>
    </location>
</feature>
<evidence type="ECO:0000313" key="2">
    <source>
        <dbReference type="WBParaSite" id="MCU_010699-RA"/>
    </source>
</evidence>
<proteinExistence type="predicted"/>
<evidence type="ECO:0000256" key="1">
    <source>
        <dbReference type="SAM" id="MobiDB-lite"/>
    </source>
</evidence>
<sequence length="187" mass="21596">MMEKKEAVKSKQQTMTGRRKWKVKWWRRRRLRKRRVQRRQSRRLRRETAIPSQMSTAQRATATATTDRLRDVETSPPNPPDPRLWLKGSQPPSPPPPTPLPQPLQIAAATPRRIAEFQKRLSNPHRVQSNQNKRQSSTDNIHRHLDASDVLFAPLGSSVVSFMCTFACDIFYLESACTCILRSKITA</sequence>
<reference evidence="2" key="1">
    <citation type="submission" date="2019-11" db="UniProtKB">
        <authorList>
            <consortium name="WormBaseParasite"/>
        </authorList>
    </citation>
    <scope>IDENTIFICATION</scope>
</reference>
<name>A0A5K3FQP8_MESCO</name>